<feature type="signal peptide" evidence="2">
    <location>
        <begin position="1"/>
        <end position="22"/>
    </location>
</feature>
<accession>A0A067RB13</accession>
<dbReference type="InParanoid" id="A0A067RB13"/>
<feature type="compositionally biased region" description="Basic and acidic residues" evidence="1">
    <location>
        <begin position="241"/>
        <end position="252"/>
    </location>
</feature>
<sequence length="331" mass="38532">MRKVFIFILLASFVCLQQYVESRPHTVHQNPEENEVNKPTDYVSNRQRTFLKSIPGFQESLADRMMRESMWGSHKKYPKIKYYSNTPISERSNPDDTIYVYNDKNEQNYFSHEDTPQSDDLRNYNTHRNHEEILGSNDNTEGKKAINHPDNGVKGILNQVSSPIVIKDDTRINKHGHNFHSSESENDKLRRITNLIDAHTEALKDNIKRELGMEKFIKDINSKAYDNDVHDTNQHLQNLGHGHEESSSHDYGEGQSKASDNKETKRCNCINENDKLQHPSRTIRMELPENWIPSFLKKNETEPDDVHKYDGVFGGLTHSNYNEDVPRIKRV</sequence>
<name>A0A067RB13_ZOONE</name>
<feature type="region of interest" description="Disordered" evidence="1">
    <location>
        <begin position="232"/>
        <end position="264"/>
    </location>
</feature>
<reference evidence="3 4" key="1">
    <citation type="journal article" date="2014" name="Nat. Commun.">
        <title>Molecular traces of alternative social organization in a termite genome.</title>
        <authorList>
            <person name="Terrapon N."/>
            <person name="Li C."/>
            <person name="Robertson H.M."/>
            <person name="Ji L."/>
            <person name="Meng X."/>
            <person name="Booth W."/>
            <person name="Chen Z."/>
            <person name="Childers C.P."/>
            <person name="Glastad K.M."/>
            <person name="Gokhale K."/>
            <person name="Gowin J."/>
            <person name="Gronenberg W."/>
            <person name="Hermansen R.A."/>
            <person name="Hu H."/>
            <person name="Hunt B.G."/>
            <person name="Huylmans A.K."/>
            <person name="Khalil S.M."/>
            <person name="Mitchell R.D."/>
            <person name="Munoz-Torres M.C."/>
            <person name="Mustard J.A."/>
            <person name="Pan H."/>
            <person name="Reese J.T."/>
            <person name="Scharf M.E."/>
            <person name="Sun F."/>
            <person name="Vogel H."/>
            <person name="Xiao J."/>
            <person name="Yang W."/>
            <person name="Yang Z."/>
            <person name="Yang Z."/>
            <person name="Zhou J."/>
            <person name="Zhu J."/>
            <person name="Brent C.S."/>
            <person name="Elsik C.G."/>
            <person name="Goodisman M.A."/>
            <person name="Liberles D.A."/>
            <person name="Roe R.M."/>
            <person name="Vargo E.L."/>
            <person name="Vilcinskas A."/>
            <person name="Wang J."/>
            <person name="Bornberg-Bauer E."/>
            <person name="Korb J."/>
            <person name="Zhang G."/>
            <person name="Liebig J."/>
        </authorList>
    </citation>
    <scope>NUCLEOTIDE SEQUENCE [LARGE SCALE GENOMIC DNA]</scope>
    <source>
        <tissue evidence="3">Whole organism</tissue>
    </source>
</reference>
<gene>
    <name evidence="3" type="ORF">L798_09237</name>
</gene>
<dbReference type="EMBL" id="KK852770">
    <property type="protein sequence ID" value="KDR16925.1"/>
    <property type="molecule type" value="Genomic_DNA"/>
</dbReference>
<proteinExistence type="predicted"/>
<keyword evidence="4" id="KW-1185">Reference proteome</keyword>
<evidence type="ECO:0000313" key="4">
    <source>
        <dbReference type="Proteomes" id="UP000027135"/>
    </source>
</evidence>
<keyword evidence="2" id="KW-0732">Signal</keyword>
<organism evidence="3 4">
    <name type="scientific">Zootermopsis nevadensis</name>
    <name type="common">Dampwood termite</name>
    <dbReference type="NCBI Taxonomy" id="136037"/>
    <lineage>
        <taxon>Eukaryota</taxon>
        <taxon>Metazoa</taxon>
        <taxon>Ecdysozoa</taxon>
        <taxon>Arthropoda</taxon>
        <taxon>Hexapoda</taxon>
        <taxon>Insecta</taxon>
        <taxon>Pterygota</taxon>
        <taxon>Neoptera</taxon>
        <taxon>Polyneoptera</taxon>
        <taxon>Dictyoptera</taxon>
        <taxon>Blattodea</taxon>
        <taxon>Blattoidea</taxon>
        <taxon>Termitoidae</taxon>
        <taxon>Termopsidae</taxon>
        <taxon>Zootermopsis</taxon>
    </lineage>
</organism>
<evidence type="ECO:0000256" key="2">
    <source>
        <dbReference type="SAM" id="SignalP"/>
    </source>
</evidence>
<dbReference type="Proteomes" id="UP000027135">
    <property type="component" value="Unassembled WGS sequence"/>
</dbReference>
<evidence type="ECO:0000256" key="1">
    <source>
        <dbReference type="SAM" id="MobiDB-lite"/>
    </source>
</evidence>
<evidence type="ECO:0000313" key="3">
    <source>
        <dbReference type="EMBL" id="KDR16925.1"/>
    </source>
</evidence>
<feature type="chain" id="PRO_5001644964" evidence="2">
    <location>
        <begin position="23"/>
        <end position="331"/>
    </location>
</feature>
<dbReference type="AlphaFoldDB" id="A0A067RB13"/>
<protein>
    <submittedName>
        <fullName evidence="3">Uncharacterized protein</fullName>
    </submittedName>
</protein>